<feature type="non-terminal residue" evidence="1">
    <location>
        <position position="53"/>
    </location>
</feature>
<protein>
    <submittedName>
        <fullName evidence="1">Uncharacterized protein</fullName>
    </submittedName>
</protein>
<dbReference type="Proteomes" id="UP000325440">
    <property type="component" value="Unassembled WGS sequence"/>
</dbReference>
<evidence type="ECO:0000313" key="2">
    <source>
        <dbReference type="Proteomes" id="UP000325440"/>
    </source>
</evidence>
<dbReference type="EMBL" id="CABPRJ010000952">
    <property type="protein sequence ID" value="VVC31955.1"/>
    <property type="molecule type" value="Genomic_DNA"/>
</dbReference>
<proteinExistence type="predicted"/>
<organism evidence="1 2">
    <name type="scientific">Cinara cedri</name>
    <dbReference type="NCBI Taxonomy" id="506608"/>
    <lineage>
        <taxon>Eukaryota</taxon>
        <taxon>Metazoa</taxon>
        <taxon>Ecdysozoa</taxon>
        <taxon>Arthropoda</taxon>
        <taxon>Hexapoda</taxon>
        <taxon>Insecta</taxon>
        <taxon>Pterygota</taxon>
        <taxon>Neoptera</taxon>
        <taxon>Paraneoptera</taxon>
        <taxon>Hemiptera</taxon>
        <taxon>Sternorrhyncha</taxon>
        <taxon>Aphidomorpha</taxon>
        <taxon>Aphidoidea</taxon>
        <taxon>Aphididae</taxon>
        <taxon>Lachninae</taxon>
        <taxon>Cinara</taxon>
    </lineage>
</organism>
<gene>
    <name evidence="1" type="ORF">CINCED_3A007422</name>
</gene>
<feature type="non-terminal residue" evidence="1">
    <location>
        <position position="1"/>
    </location>
</feature>
<evidence type="ECO:0000313" key="1">
    <source>
        <dbReference type="EMBL" id="VVC31955.1"/>
    </source>
</evidence>
<name>A0A5E4MQ46_9HEMI</name>
<sequence length="53" mass="6234">TQWQKTAGQNKGGLTVRRNLIEIGKQNNELRKRIDGASCAFMAFKDRMRRKRR</sequence>
<keyword evidence="2" id="KW-1185">Reference proteome</keyword>
<accession>A0A5E4MQ46</accession>
<dbReference type="AlphaFoldDB" id="A0A5E4MQ46"/>
<reference evidence="1 2" key="1">
    <citation type="submission" date="2019-08" db="EMBL/GenBank/DDBJ databases">
        <authorList>
            <person name="Alioto T."/>
            <person name="Alioto T."/>
            <person name="Gomez Garrido J."/>
        </authorList>
    </citation>
    <scope>NUCLEOTIDE SEQUENCE [LARGE SCALE GENOMIC DNA]</scope>
</reference>